<dbReference type="Pfam" id="PF03320">
    <property type="entry name" value="FBPase_glpX"/>
    <property type="match status" value="1"/>
</dbReference>
<evidence type="ECO:0000256" key="4">
    <source>
        <dbReference type="ARBA" id="ARBA00022723"/>
    </source>
</evidence>
<dbReference type="GO" id="GO:0042132">
    <property type="term" value="F:fructose 1,6-bisphosphate 1-phosphatase activity"/>
    <property type="evidence" value="ECO:0007669"/>
    <property type="project" value="UniProtKB-EC"/>
</dbReference>
<evidence type="ECO:0000256" key="7">
    <source>
        <dbReference type="ARBA" id="ARBA00023277"/>
    </source>
</evidence>
<dbReference type="SUPFAM" id="SSF56655">
    <property type="entry name" value="Carbohydrate phosphatase"/>
    <property type="match status" value="1"/>
</dbReference>
<keyword evidence="9" id="KW-1185">Reference proteome</keyword>
<keyword evidence="4" id="KW-0479">Metal-binding</keyword>
<evidence type="ECO:0000313" key="8">
    <source>
        <dbReference type="EMBL" id="ODN30119.1"/>
    </source>
</evidence>
<gene>
    <name evidence="8" type="ORF">A4H02_07400</name>
</gene>
<keyword evidence="5" id="KW-0378">Hydrolase</keyword>
<evidence type="ECO:0000256" key="6">
    <source>
        <dbReference type="ARBA" id="ARBA00023211"/>
    </source>
</evidence>
<dbReference type="AlphaFoldDB" id="A0A1E3G1H4"/>
<keyword evidence="6" id="KW-0464">Manganese</keyword>
<comment type="catalytic activity">
    <reaction evidence="1">
        <text>beta-D-fructose 1,6-bisphosphate + H2O = beta-D-fructose 6-phosphate + phosphate</text>
        <dbReference type="Rhea" id="RHEA:11064"/>
        <dbReference type="ChEBI" id="CHEBI:15377"/>
        <dbReference type="ChEBI" id="CHEBI:32966"/>
        <dbReference type="ChEBI" id="CHEBI:43474"/>
        <dbReference type="ChEBI" id="CHEBI:57634"/>
        <dbReference type="EC" id="3.1.3.11"/>
    </reaction>
</comment>
<dbReference type="InterPro" id="IPR004464">
    <property type="entry name" value="FBPase_class-2/SBPase"/>
</dbReference>
<evidence type="ECO:0000256" key="1">
    <source>
        <dbReference type="ARBA" id="ARBA00001273"/>
    </source>
</evidence>
<dbReference type="EMBL" id="LWAF01000011">
    <property type="protein sequence ID" value="ODN30119.1"/>
    <property type="molecule type" value="Genomic_DNA"/>
</dbReference>
<dbReference type="PANTHER" id="PTHR30447:SF0">
    <property type="entry name" value="FRUCTOSE-1,6-BISPHOSPHATASE 1 CLASS 2-RELATED"/>
    <property type="match status" value="1"/>
</dbReference>
<dbReference type="EC" id="3.1.3.11" evidence="3"/>
<dbReference type="GO" id="GO:0046872">
    <property type="term" value="F:metal ion binding"/>
    <property type="evidence" value="ECO:0007669"/>
    <property type="project" value="UniProtKB-KW"/>
</dbReference>
<comment type="caution">
    <text evidence="8">The sequence shown here is derived from an EMBL/GenBank/DDBJ whole genome shotgun (WGS) entry which is preliminary data.</text>
</comment>
<accession>A0A1E3G1H4</accession>
<dbReference type="STRING" id="1008305.A4H02_07400"/>
<organism evidence="8 9">
    <name type="scientific">Fervidobacterium thailandense</name>
    <dbReference type="NCBI Taxonomy" id="1008305"/>
    <lineage>
        <taxon>Bacteria</taxon>
        <taxon>Thermotogati</taxon>
        <taxon>Thermotogota</taxon>
        <taxon>Thermotogae</taxon>
        <taxon>Thermotogales</taxon>
        <taxon>Fervidobacteriaceae</taxon>
        <taxon>Fervidobacterium</taxon>
    </lineage>
</organism>
<comment type="similarity">
    <text evidence="2">Belongs to the FBPase class 2 family.</text>
</comment>
<dbReference type="GO" id="GO:0006071">
    <property type="term" value="P:glycerol metabolic process"/>
    <property type="evidence" value="ECO:0007669"/>
    <property type="project" value="InterPro"/>
</dbReference>
<evidence type="ECO:0000256" key="5">
    <source>
        <dbReference type="ARBA" id="ARBA00022801"/>
    </source>
</evidence>
<evidence type="ECO:0000313" key="9">
    <source>
        <dbReference type="Proteomes" id="UP000094570"/>
    </source>
</evidence>
<name>A0A1E3G1H4_9BACT</name>
<reference evidence="9" key="1">
    <citation type="submission" date="2016-04" db="EMBL/GenBank/DDBJ databases">
        <title>The genome sequence project of a novel Fervidobacterium isolate from a hot spring in Thailand.</title>
        <authorList>
            <person name="Gonzalez J.M."/>
            <person name="Cuecas A."/>
            <person name="Kanoksilapatham W."/>
        </authorList>
    </citation>
    <scope>NUCLEOTIDE SEQUENCE [LARGE SCALE GENOMIC DNA]</scope>
    <source>
        <strain evidence="9">FC2004</strain>
    </source>
</reference>
<dbReference type="Gene3D" id="3.40.190.90">
    <property type="match status" value="1"/>
</dbReference>
<proteinExistence type="inferred from homology"/>
<keyword evidence="7" id="KW-0119">Carbohydrate metabolism</keyword>
<evidence type="ECO:0000256" key="2">
    <source>
        <dbReference type="ARBA" id="ARBA00008989"/>
    </source>
</evidence>
<dbReference type="GO" id="GO:0005829">
    <property type="term" value="C:cytosol"/>
    <property type="evidence" value="ECO:0007669"/>
    <property type="project" value="TreeGrafter"/>
</dbReference>
<evidence type="ECO:0000256" key="3">
    <source>
        <dbReference type="ARBA" id="ARBA00013093"/>
    </source>
</evidence>
<sequence length="94" mass="10512">MLHLVEYRLRNAISVSAATEKDGLSIIIPLINKPAVEPELAGKLDLNASIRENLRVAAAILVMEISELTCVVLNRDSRRQIINEIRRVGARIKR</sequence>
<dbReference type="PANTHER" id="PTHR30447">
    <property type="entry name" value="FRUCTOSE-1,6-BISPHOSPHATASE CLASS 2"/>
    <property type="match status" value="1"/>
</dbReference>
<dbReference type="Proteomes" id="UP000094570">
    <property type="component" value="Unassembled WGS sequence"/>
</dbReference>
<dbReference type="RefSeq" id="WP_069293534.1">
    <property type="nucleotide sequence ID" value="NZ_CP140110.1"/>
</dbReference>
<dbReference type="GO" id="GO:0006094">
    <property type="term" value="P:gluconeogenesis"/>
    <property type="evidence" value="ECO:0007669"/>
    <property type="project" value="InterPro"/>
</dbReference>
<dbReference type="GO" id="GO:0030388">
    <property type="term" value="P:fructose 1,6-bisphosphate metabolic process"/>
    <property type="evidence" value="ECO:0007669"/>
    <property type="project" value="TreeGrafter"/>
</dbReference>
<protein>
    <recommendedName>
        <fullName evidence="3">fructose-bisphosphatase</fullName>
        <ecNumber evidence="3">3.1.3.11</ecNumber>
    </recommendedName>
</protein>